<dbReference type="EMBL" id="BAAADB010000003">
    <property type="protein sequence ID" value="GAA0499243.1"/>
    <property type="molecule type" value="Genomic_DNA"/>
</dbReference>
<comment type="caution">
    <text evidence="1">The sequence shown here is derived from an EMBL/GenBank/DDBJ whole genome shotgun (WGS) entry which is preliminary data.</text>
</comment>
<evidence type="ECO:0008006" key="3">
    <source>
        <dbReference type="Google" id="ProtNLM"/>
    </source>
</evidence>
<accession>A0ABN1BJE7</accession>
<evidence type="ECO:0000313" key="2">
    <source>
        <dbReference type="Proteomes" id="UP001500191"/>
    </source>
</evidence>
<reference evidence="1 2" key="1">
    <citation type="journal article" date="2019" name="Int. J. Syst. Evol. Microbiol.">
        <title>The Global Catalogue of Microorganisms (GCM) 10K type strain sequencing project: providing services to taxonomists for standard genome sequencing and annotation.</title>
        <authorList>
            <consortium name="The Broad Institute Genomics Platform"/>
            <consortium name="The Broad Institute Genome Sequencing Center for Infectious Disease"/>
            <person name="Wu L."/>
            <person name="Ma J."/>
        </authorList>
    </citation>
    <scope>NUCLEOTIDE SEQUENCE [LARGE SCALE GENOMIC DNA]</scope>
    <source>
        <strain evidence="1 2">JCM 14368</strain>
    </source>
</reference>
<organism evidence="1 2">
    <name type="scientific">Deinococcus depolymerans</name>
    <dbReference type="NCBI Taxonomy" id="392408"/>
    <lineage>
        <taxon>Bacteria</taxon>
        <taxon>Thermotogati</taxon>
        <taxon>Deinococcota</taxon>
        <taxon>Deinococci</taxon>
        <taxon>Deinococcales</taxon>
        <taxon>Deinococcaceae</taxon>
        <taxon>Deinococcus</taxon>
    </lineage>
</organism>
<dbReference type="Proteomes" id="UP001500191">
    <property type="component" value="Unassembled WGS sequence"/>
</dbReference>
<dbReference type="RefSeq" id="WP_343755288.1">
    <property type="nucleotide sequence ID" value="NZ_BAAADB010000003.1"/>
</dbReference>
<dbReference type="Gene3D" id="1.25.40.10">
    <property type="entry name" value="Tetratricopeptide repeat domain"/>
    <property type="match status" value="1"/>
</dbReference>
<keyword evidence="2" id="KW-1185">Reference proteome</keyword>
<gene>
    <name evidence="1" type="ORF">GCM10008937_03070</name>
</gene>
<name>A0ABN1BJE7_9DEIO</name>
<evidence type="ECO:0000313" key="1">
    <source>
        <dbReference type="EMBL" id="GAA0499243.1"/>
    </source>
</evidence>
<protein>
    <recommendedName>
        <fullName evidence="3">DUF4034 domain-containing protein</fullName>
    </recommendedName>
</protein>
<sequence>MNGPDLLNLLRRSDIDPLHTYLSDLQAQFEAGRLHENDLLRAFQCFQTSDLTLGDGFQRWTETHPGTYAPHVALASWFLGRGWEARGQATSDRVSDQGWRALDHFLTQADGCARHAVTLTENPLAAWKVVGLVSNTRGCQLSLHDVQTQQYPDWFTRGVQDQPGSLALRRTMLLHLRAEWGGSEEHMLTFVRQQQDAGQLGQADMQRLWAEFHSHVSHHAMAFANDPATAVERARIAAELYPLQAEQLFIALTGANAAPDERLAALSRYLDAAAQEGRAAPGRMFGWALHQAGDWLVPETPRLAALLTRAAQDGDDDSAIMLGELQLTHPKWKLPDARPLLQQARDQGHTEAAELLVRYQEQTLGEKLRDTPQKREDILKAADLLSGDMSWRVYRDFDAYRTQFTLDDRQKFRYLHRAADSGDNDARFELARQLRGGRVEVGEDGVLRPVDTAPLQGSLDYARHLLERAASTNHRGAVKMLRATRDRDWQAATARRLNVAGVTTNSGGFWQDWWKWMLAAAVIRLIAALLGHH</sequence>
<proteinExistence type="predicted"/>
<dbReference type="InterPro" id="IPR011990">
    <property type="entry name" value="TPR-like_helical_dom_sf"/>
</dbReference>